<protein>
    <recommendedName>
        <fullName evidence="3">Transglycosylase SLT domain-containing protein</fullName>
    </recommendedName>
</protein>
<evidence type="ECO:0000313" key="4">
    <source>
        <dbReference type="EMBL" id="ABC23348.1"/>
    </source>
</evidence>
<reference evidence="4 5" key="1">
    <citation type="journal article" date="2011" name="Stand. Genomic Sci.">
        <title>Complete genome sequence of Rhodospirillum rubrum type strain (S1).</title>
        <authorList>
            <person name="Munk A.C."/>
            <person name="Copeland A."/>
            <person name="Lucas S."/>
            <person name="Lapidus A."/>
            <person name="Del Rio T.G."/>
            <person name="Barry K."/>
            <person name="Detter J.C."/>
            <person name="Hammon N."/>
            <person name="Israni S."/>
            <person name="Pitluck S."/>
            <person name="Brettin T."/>
            <person name="Bruce D."/>
            <person name="Han C."/>
            <person name="Tapia R."/>
            <person name="Gilna P."/>
            <person name="Schmutz J."/>
            <person name="Larimer F."/>
            <person name="Land M."/>
            <person name="Kyrpides N.C."/>
            <person name="Mavromatis K."/>
            <person name="Richardson P."/>
            <person name="Rohde M."/>
            <person name="Goker M."/>
            <person name="Klenk H.P."/>
            <person name="Zhang Y."/>
            <person name="Roberts G.P."/>
            <person name="Reslewic S."/>
            <person name="Schwartz D.C."/>
        </authorList>
    </citation>
    <scope>NUCLEOTIDE SEQUENCE [LARGE SCALE GENOMIC DNA]</scope>
    <source>
        <strain evidence="5">ATCC 11170 / ATH 1.1.1 / DSM 467 / LMG 4362 / NCIMB 8255 / S1</strain>
    </source>
</reference>
<dbReference type="Proteomes" id="UP000001929">
    <property type="component" value="Chromosome"/>
</dbReference>
<evidence type="ECO:0000256" key="2">
    <source>
        <dbReference type="SAM" id="SignalP"/>
    </source>
</evidence>
<gene>
    <name evidence="4" type="ordered locus">Rru_A2548</name>
</gene>
<evidence type="ECO:0000313" key="5">
    <source>
        <dbReference type="Proteomes" id="UP000001929"/>
    </source>
</evidence>
<dbReference type="SUPFAM" id="SSF53955">
    <property type="entry name" value="Lysozyme-like"/>
    <property type="match status" value="1"/>
</dbReference>
<evidence type="ECO:0000259" key="3">
    <source>
        <dbReference type="Pfam" id="PF01464"/>
    </source>
</evidence>
<keyword evidence="5" id="KW-1185">Reference proteome</keyword>
<name>Q2RR97_RHORT</name>
<comment type="similarity">
    <text evidence="1">Belongs to the virb1 family.</text>
</comment>
<dbReference type="EnsemblBacteria" id="ABC23348">
    <property type="protein sequence ID" value="ABC23348"/>
    <property type="gene ID" value="Rru_A2548"/>
</dbReference>
<dbReference type="eggNOG" id="COG0741">
    <property type="taxonomic scope" value="Bacteria"/>
</dbReference>
<organism evidence="4 5">
    <name type="scientific">Rhodospirillum rubrum (strain ATCC 11170 / ATH 1.1.1 / DSM 467 / LMG 4362 / NCIMB 8255 / S1)</name>
    <dbReference type="NCBI Taxonomy" id="269796"/>
    <lineage>
        <taxon>Bacteria</taxon>
        <taxon>Pseudomonadati</taxon>
        <taxon>Pseudomonadota</taxon>
        <taxon>Alphaproteobacteria</taxon>
        <taxon>Rhodospirillales</taxon>
        <taxon>Rhodospirillaceae</taxon>
        <taxon>Rhodospirillum</taxon>
    </lineage>
</organism>
<feature type="signal peptide" evidence="2">
    <location>
        <begin position="1"/>
        <end position="28"/>
    </location>
</feature>
<dbReference type="InterPro" id="IPR008258">
    <property type="entry name" value="Transglycosylase_SLT_dom_1"/>
</dbReference>
<dbReference type="Pfam" id="PF01464">
    <property type="entry name" value="SLT"/>
    <property type="match status" value="1"/>
</dbReference>
<dbReference type="EMBL" id="CP000230">
    <property type="protein sequence ID" value="ABC23348.1"/>
    <property type="molecule type" value="Genomic_DNA"/>
</dbReference>
<dbReference type="HOGENOM" id="CLU_063182_0_1_5"/>
<dbReference type="RefSeq" id="WP_011390301.1">
    <property type="nucleotide sequence ID" value="NC_007643.1"/>
</dbReference>
<dbReference type="STRING" id="269796.Rru_A2548"/>
<feature type="domain" description="Transglycosylase SLT" evidence="3">
    <location>
        <begin position="108"/>
        <end position="164"/>
    </location>
</feature>
<feature type="chain" id="PRO_5004214948" description="Transglycosylase SLT domain-containing protein" evidence="2">
    <location>
        <begin position="29"/>
        <end position="302"/>
    </location>
</feature>
<dbReference type="CAZy" id="GH23">
    <property type="family name" value="Glycoside Hydrolase Family 23"/>
</dbReference>
<dbReference type="KEGG" id="rru:Rru_A2548"/>
<proteinExistence type="inferred from homology"/>
<sequence>MRPVPSLRRALACAAGLLLAALPLAARAQTPPSALCAAQTLAQNRNAGFPEHMLTAISLVESGRWDRDLRARIAWPWTVMAEGRGRFFQTKAEALAEVRLLQAKGVANIDVGCMQVNLRYHGGAFDSLEEAIDPAANVAYAASFLRRLFDDTNDWAEAVTAYHSKTEVYAQRYAAKINEAWLEARASAQGRVQLASQAGPATGPAAGAAPSASLFSMARPYEGYYYATSAPERLAHFQAEAQRRAEESMARARAADVIYQQRRAKAQAEQAAKEEAGRSFAEGWREKKLKAWQAQRNGESPS</sequence>
<keyword evidence="2" id="KW-0732">Signal</keyword>
<accession>Q2RR97</accession>
<dbReference type="AlphaFoldDB" id="Q2RR97"/>
<evidence type="ECO:0000256" key="1">
    <source>
        <dbReference type="ARBA" id="ARBA00009387"/>
    </source>
</evidence>
<dbReference type="InterPro" id="IPR023346">
    <property type="entry name" value="Lysozyme-like_dom_sf"/>
</dbReference>
<dbReference type="PATRIC" id="fig|269796.9.peg.2655"/>